<proteinExistence type="predicted"/>
<feature type="compositionally biased region" description="Gly residues" evidence="1">
    <location>
        <begin position="414"/>
        <end position="425"/>
    </location>
</feature>
<feature type="compositionally biased region" description="Basic and acidic residues" evidence="1">
    <location>
        <begin position="611"/>
        <end position="627"/>
    </location>
</feature>
<organism evidence="3 4">
    <name type="scientific">Streptomyces eurocidicus</name>
    <name type="common">Streptoverticillium eurocidicus</name>
    <dbReference type="NCBI Taxonomy" id="66423"/>
    <lineage>
        <taxon>Bacteria</taxon>
        <taxon>Bacillati</taxon>
        <taxon>Actinomycetota</taxon>
        <taxon>Actinomycetes</taxon>
        <taxon>Kitasatosporales</taxon>
        <taxon>Streptomycetaceae</taxon>
        <taxon>Streptomyces</taxon>
    </lineage>
</organism>
<accession>A0A7W8BHY1</accession>
<dbReference type="CDD" id="cd00761">
    <property type="entry name" value="Glyco_tranf_GTA_type"/>
    <property type="match status" value="1"/>
</dbReference>
<dbReference type="PANTHER" id="PTHR22916:SF3">
    <property type="entry name" value="UDP-GLCNAC:BETAGAL BETA-1,3-N-ACETYLGLUCOSAMINYLTRANSFERASE-LIKE PROTEIN 1"/>
    <property type="match status" value="1"/>
</dbReference>
<name>A0A7W8BHY1_STREU</name>
<evidence type="ECO:0000259" key="2">
    <source>
        <dbReference type="Pfam" id="PF00535"/>
    </source>
</evidence>
<feature type="compositionally biased region" description="Low complexity" evidence="1">
    <location>
        <begin position="435"/>
        <end position="446"/>
    </location>
</feature>
<feature type="region of interest" description="Disordered" evidence="1">
    <location>
        <begin position="405"/>
        <end position="458"/>
    </location>
</feature>
<dbReference type="EMBL" id="JACHJF010000031">
    <property type="protein sequence ID" value="MBB5122666.1"/>
    <property type="molecule type" value="Genomic_DNA"/>
</dbReference>
<gene>
    <name evidence="3" type="ORF">FHS36_006139</name>
</gene>
<dbReference type="PANTHER" id="PTHR22916">
    <property type="entry name" value="GLYCOSYLTRANSFERASE"/>
    <property type="match status" value="1"/>
</dbReference>
<evidence type="ECO:0000256" key="1">
    <source>
        <dbReference type="SAM" id="MobiDB-lite"/>
    </source>
</evidence>
<comment type="caution">
    <text evidence="3">The sequence shown here is derived from an EMBL/GenBank/DDBJ whole genome shotgun (WGS) entry which is preliminary data.</text>
</comment>
<dbReference type="Pfam" id="PF00535">
    <property type="entry name" value="Glycos_transf_2"/>
    <property type="match status" value="1"/>
</dbReference>
<dbReference type="InterPro" id="IPR001173">
    <property type="entry name" value="Glyco_trans_2-like"/>
</dbReference>
<evidence type="ECO:0000313" key="3">
    <source>
        <dbReference type="EMBL" id="MBB5122666.1"/>
    </source>
</evidence>
<dbReference type="InterPro" id="IPR029044">
    <property type="entry name" value="Nucleotide-diphossugar_trans"/>
</dbReference>
<dbReference type="GO" id="GO:0016758">
    <property type="term" value="F:hexosyltransferase activity"/>
    <property type="evidence" value="ECO:0007669"/>
    <property type="project" value="UniProtKB-ARBA"/>
</dbReference>
<reference evidence="3 4" key="1">
    <citation type="submission" date="2020-08" db="EMBL/GenBank/DDBJ databases">
        <title>Genomic Encyclopedia of Type Strains, Phase III (KMG-III): the genomes of soil and plant-associated and newly described type strains.</title>
        <authorList>
            <person name="Whitman W."/>
        </authorList>
    </citation>
    <scope>NUCLEOTIDE SEQUENCE [LARGE SCALE GENOMIC DNA]</scope>
    <source>
        <strain evidence="3 4">CECT 3259</strain>
    </source>
</reference>
<feature type="domain" description="Glycosyltransferase 2-like" evidence="2">
    <location>
        <begin position="24"/>
        <end position="151"/>
    </location>
</feature>
<dbReference type="SUPFAM" id="SSF53448">
    <property type="entry name" value="Nucleotide-diphospho-sugar transferases"/>
    <property type="match status" value="1"/>
</dbReference>
<keyword evidence="3" id="KW-0808">Transferase</keyword>
<dbReference type="Gene3D" id="3.90.550.10">
    <property type="entry name" value="Spore Coat Polysaccharide Biosynthesis Protein SpsA, Chain A"/>
    <property type="match status" value="1"/>
</dbReference>
<dbReference type="AlphaFoldDB" id="A0A7W8BHY1"/>
<evidence type="ECO:0000313" key="4">
    <source>
        <dbReference type="Proteomes" id="UP000528608"/>
    </source>
</evidence>
<sequence>MSVMEAWRSGTPDPVPGVPPGQVSVVVIGFDDAAHIADAVRSALAQGPAVAEVVAVDDASTDRTGPVLDGLATREPRLRVIHRAVNSGGCGAPRNDGLRAATAPYVMFLDSDDTLPEGAAAALLRAALRYDAPVAAGLCVRRELPQGRDTRWQPGLYRRAAVHRSPEHRPALLHDTLCVNKLYAHAFLAEHGITFPEGPFIYEDFVFTARVLAALPRVATVPDTVYLWHVRRDAAAPSISLDRERVANWQARVRAHRRSVEIFRDAGSEPLARAARVKFLDHDLRMYVRELPARGPGYRAEWWRTTRDYLGTYEEAELRAARPPARWIARAVLTAGAPRDLERLAQLAAHPPRLLPPYATADGAPVWAPDLPGAPLDGLTGPAAVPTAHLPVTVDGELRATAFPGLGLRRRPGDGGLQEGPGDGCDGLRPPESPAPAGTSGPAAPAGPRPRHLPTGPRAELRLRVHDLYGRLGADPPRGAEVALRRRDGTVTLRRNVPLTAGGTGEEAAWTATVALGLGALAALGRRDGAGADPQSWDVRVRVRCATGDSFLTSVRATGALRRTALPSARFGLLLVRPHATAAGSLTLRLAPGIRSAAGIALRRARRAAKRPGDTHGEPHADTDDAP</sequence>
<dbReference type="Proteomes" id="UP000528608">
    <property type="component" value="Unassembled WGS sequence"/>
</dbReference>
<dbReference type="OrthoDB" id="3183633at2"/>
<protein>
    <submittedName>
        <fullName evidence="3">Glycosyltransferase involved in cell wall biosynthesis</fullName>
    </submittedName>
</protein>
<feature type="region of interest" description="Disordered" evidence="1">
    <location>
        <begin position="606"/>
        <end position="627"/>
    </location>
</feature>